<evidence type="ECO:0000313" key="4">
    <source>
        <dbReference type="Proteomes" id="UP000324222"/>
    </source>
</evidence>
<feature type="compositionally biased region" description="Polar residues" evidence="1">
    <location>
        <begin position="48"/>
        <end position="60"/>
    </location>
</feature>
<gene>
    <name evidence="3" type="ORF">E2C01_056799</name>
</gene>
<proteinExistence type="predicted"/>
<protein>
    <recommendedName>
        <fullName evidence="5">Secreted protein</fullName>
    </recommendedName>
</protein>
<feature type="chain" id="PRO_5022921994" description="Secreted protein" evidence="2">
    <location>
        <begin position="21"/>
        <end position="138"/>
    </location>
</feature>
<feature type="signal peptide" evidence="2">
    <location>
        <begin position="1"/>
        <end position="20"/>
    </location>
</feature>
<feature type="region of interest" description="Disordered" evidence="1">
    <location>
        <begin position="47"/>
        <end position="95"/>
    </location>
</feature>
<reference evidence="3 4" key="1">
    <citation type="submission" date="2019-05" db="EMBL/GenBank/DDBJ databases">
        <title>Another draft genome of Portunus trituberculatus and its Hox gene families provides insights of decapod evolution.</title>
        <authorList>
            <person name="Jeong J.-H."/>
            <person name="Song I."/>
            <person name="Kim S."/>
            <person name="Choi T."/>
            <person name="Kim D."/>
            <person name="Ryu S."/>
            <person name="Kim W."/>
        </authorList>
    </citation>
    <scope>NUCLEOTIDE SEQUENCE [LARGE SCALE GENOMIC DNA]</scope>
    <source>
        <tissue evidence="3">Muscle</tissue>
    </source>
</reference>
<comment type="caution">
    <text evidence="3">The sequence shown here is derived from an EMBL/GenBank/DDBJ whole genome shotgun (WGS) entry which is preliminary data.</text>
</comment>
<evidence type="ECO:0000256" key="1">
    <source>
        <dbReference type="SAM" id="MobiDB-lite"/>
    </source>
</evidence>
<evidence type="ECO:0000313" key="3">
    <source>
        <dbReference type="EMBL" id="MPC62710.1"/>
    </source>
</evidence>
<evidence type="ECO:0000256" key="2">
    <source>
        <dbReference type="SAM" id="SignalP"/>
    </source>
</evidence>
<dbReference type="EMBL" id="VSRR010019978">
    <property type="protein sequence ID" value="MPC62710.1"/>
    <property type="molecule type" value="Genomic_DNA"/>
</dbReference>
<keyword evidence="2" id="KW-0732">Signal</keyword>
<dbReference type="Proteomes" id="UP000324222">
    <property type="component" value="Unassembled WGS sequence"/>
</dbReference>
<name>A0A5B7GRT3_PORTR</name>
<keyword evidence="4" id="KW-1185">Reference proteome</keyword>
<accession>A0A5B7GRT3</accession>
<evidence type="ECO:0008006" key="5">
    <source>
        <dbReference type="Google" id="ProtNLM"/>
    </source>
</evidence>
<sequence>MLLRVLLLLQGVVVAPDISAYDVTRRGRRWVVVGGGWMEGGGWRAVDGQTTTTNSPTDVKSTCGKWKGRDGDSISGPRPHVYPSIRPRQRGGREPRLTVRSLQGYGIQRPGGRRGNVGPAPREPFTWLAEEYVLCQDV</sequence>
<organism evidence="3 4">
    <name type="scientific">Portunus trituberculatus</name>
    <name type="common">Swimming crab</name>
    <name type="synonym">Neptunus trituberculatus</name>
    <dbReference type="NCBI Taxonomy" id="210409"/>
    <lineage>
        <taxon>Eukaryota</taxon>
        <taxon>Metazoa</taxon>
        <taxon>Ecdysozoa</taxon>
        <taxon>Arthropoda</taxon>
        <taxon>Crustacea</taxon>
        <taxon>Multicrustacea</taxon>
        <taxon>Malacostraca</taxon>
        <taxon>Eumalacostraca</taxon>
        <taxon>Eucarida</taxon>
        <taxon>Decapoda</taxon>
        <taxon>Pleocyemata</taxon>
        <taxon>Brachyura</taxon>
        <taxon>Eubrachyura</taxon>
        <taxon>Portunoidea</taxon>
        <taxon>Portunidae</taxon>
        <taxon>Portuninae</taxon>
        <taxon>Portunus</taxon>
    </lineage>
</organism>
<dbReference type="AlphaFoldDB" id="A0A5B7GRT3"/>